<dbReference type="PANTHER" id="PTHR43501:SF1">
    <property type="entry name" value="CYTOSOL NON-SPECIFIC DIPEPTIDASE"/>
    <property type="match status" value="1"/>
</dbReference>
<keyword evidence="4" id="KW-0479">Metal-binding</keyword>
<dbReference type="Proteomes" id="UP000886741">
    <property type="component" value="Unassembled WGS sequence"/>
</dbReference>
<comment type="catalytic activity">
    <reaction evidence="9">
        <text>Hydrolysis of dipeptides, preferentially hydrophobic dipeptides including prolyl amino acids.</text>
        <dbReference type="EC" id="3.4.13.18"/>
    </reaction>
</comment>
<name>A0A9D1JT88_9FIRM</name>
<evidence type="ECO:0000256" key="8">
    <source>
        <dbReference type="ARBA" id="ARBA00023285"/>
    </source>
</evidence>
<evidence type="ECO:0000256" key="15">
    <source>
        <dbReference type="ARBA" id="ARBA00076004"/>
    </source>
</evidence>
<dbReference type="EMBL" id="DVJJ01000089">
    <property type="protein sequence ID" value="HIS64912.1"/>
    <property type="molecule type" value="Genomic_DNA"/>
</dbReference>
<evidence type="ECO:0000256" key="6">
    <source>
        <dbReference type="ARBA" id="ARBA00022833"/>
    </source>
</evidence>
<dbReference type="FunFam" id="3.40.630.10:FF:000018">
    <property type="entry name" value="Aminoacyl-histidine dipeptidase PepD"/>
    <property type="match status" value="1"/>
</dbReference>
<evidence type="ECO:0000256" key="3">
    <source>
        <dbReference type="ARBA" id="ARBA00022670"/>
    </source>
</evidence>
<dbReference type="Pfam" id="PF01546">
    <property type="entry name" value="Peptidase_M20"/>
    <property type="match status" value="1"/>
</dbReference>
<dbReference type="GO" id="GO:0046872">
    <property type="term" value="F:metal ion binding"/>
    <property type="evidence" value="ECO:0007669"/>
    <property type="project" value="UniProtKB-KW"/>
</dbReference>
<dbReference type="GO" id="GO:0006508">
    <property type="term" value="P:proteolysis"/>
    <property type="evidence" value="ECO:0007669"/>
    <property type="project" value="UniProtKB-KW"/>
</dbReference>
<dbReference type="InterPro" id="IPR001160">
    <property type="entry name" value="Peptidase_M20C"/>
</dbReference>
<dbReference type="GO" id="GO:0070573">
    <property type="term" value="F:metallodipeptidase activity"/>
    <property type="evidence" value="ECO:0007669"/>
    <property type="project" value="TreeGrafter"/>
</dbReference>
<organism evidence="19 20">
    <name type="scientific">Candidatus Avoscillospira avistercoris</name>
    <dbReference type="NCBI Taxonomy" id="2840707"/>
    <lineage>
        <taxon>Bacteria</taxon>
        <taxon>Bacillati</taxon>
        <taxon>Bacillota</taxon>
        <taxon>Clostridia</taxon>
        <taxon>Eubacteriales</taxon>
        <taxon>Oscillospiraceae</taxon>
        <taxon>Oscillospiraceae incertae sedis</taxon>
        <taxon>Candidatus Avoscillospira</taxon>
    </lineage>
</organism>
<dbReference type="FunFam" id="3.40.630.10:FF:000015">
    <property type="entry name" value="Aminoacyl-histidine dipeptidase PepD"/>
    <property type="match status" value="1"/>
</dbReference>
<keyword evidence="6" id="KW-0862">Zinc</keyword>
<evidence type="ECO:0000256" key="9">
    <source>
        <dbReference type="ARBA" id="ARBA00036421"/>
    </source>
</evidence>
<dbReference type="GO" id="GO:0005829">
    <property type="term" value="C:cytosol"/>
    <property type="evidence" value="ECO:0007669"/>
    <property type="project" value="TreeGrafter"/>
</dbReference>
<evidence type="ECO:0000256" key="16">
    <source>
        <dbReference type="ARBA" id="ARBA00077688"/>
    </source>
</evidence>
<dbReference type="InterPro" id="IPR011650">
    <property type="entry name" value="Peptidase_M20_dimer"/>
</dbReference>
<protein>
    <recommendedName>
        <fullName evidence="13">Cytosol non-specific dipeptidase</fullName>
        <ecNumber evidence="10">3.4.13.18</ecNumber>
    </recommendedName>
    <alternativeName>
        <fullName evidence="16">Aminoacyl-histidine dipeptidase</fullName>
    </alternativeName>
    <alternativeName>
        <fullName evidence="15">Beta-alanyl-histidine dipeptidase</fullName>
    </alternativeName>
    <alternativeName>
        <fullName evidence="14">Carnosinase</fullName>
    </alternativeName>
    <alternativeName>
        <fullName evidence="11">Peptidase D</fullName>
    </alternativeName>
    <alternativeName>
        <fullName evidence="17">Xaa-His dipeptidase</fullName>
    </alternativeName>
</protein>
<dbReference type="SUPFAM" id="SSF53187">
    <property type="entry name" value="Zn-dependent exopeptidases"/>
    <property type="match status" value="1"/>
</dbReference>
<proteinExistence type="inferred from homology"/>
<evidence type="ECO:0000256" key="14">
    <source>
        <dbReference type="ARBA" id="ARBA00075285"/>
    </source>
</evidence>
<evidence type="ECO:0000313" key="19">
    <source>
        <dbReference type="EMBL" id="HIS64912.1"/>
    </source>
</evidence>
<dbReference type="PRINTS" id="PR00934">
    <property type="entry name" value="XHISDIPTASE"/>
</dbReference>
<evidence type="ECO:0000256" key="7">
    <source>
        <dbReference type="ARBA" id="ARBA00023049"/>
    </source>
</evidence>
<dbReference type="InterPro" id="IPR002933">
    <property type="entry name" value="Peptidase_M20"/>
</dbReference>
<dbReference type="Gene3D" id="3.40.630.10">
    <property type="entry name" value="Zn peptidases"/>
    <property type="match status" value="2"/>
</dbReference>
<sequence length="482" mass="52319">MTSTVLSGLEPAAVFHWFEQISAIPRGSGHTAAISQFCADFAAQRGLRCCRDQTNSVVLYKDASPGYEDHPTVILQGHLDMVWEKTADCDLDFRTQGLRLAVDGDQIYAQGTTLGGDNGIAIAYALALLDDPDAIHPPLEVLLTADEETDMAGAEALDPLLLRGRRMVNLDSEEEGVFTVSCAGGVTATIALPYDTAPAAGYLYRLRVTGLLGGHSGSDIDKGRANAILLLGQALRLLDHVTPLRVASLRGGGRDNVIPREAEALFVAPPDKERSLAAAAEAFAAELREAYPVETGLTITCTPDNTGVAEIWDRPSTQRFLRLLTEVPNGVQSRSRSMEGLVETSLNLGILRVAGDTVKLTFAIRSSLERDKRYLTAVLQGIAQQSNGLYFDLGDYPAWEYRETSPLRNIAVEVYRQQYGREPQVVSIHAGLECGVLSKKLPGLDCISLGPNLFDVHTPQERMSIASVARTWDYLRALLRAL</sequence>
<evidence type="ECO:0000256" key="1">
    <source>
        <dbReference type="ARBA" id="ARBA00001941"/>
    </source>
</evidence>
<comment type="similarity">
    <text evidence="12">Belongs to the peptidase M20C family.</text>
</comment>
<evidence type="ECO:0000259" key="18">
    <source>
        <dbReference type="Pfam" id="PF07687"/>
    </source>
</evidence>
<dbReference type="AlphaFoldDB" id="A0A9D1JT88"/>
<evidence type="ECO:0000256" key="13">
    <source>
        <dbReference type="ARBA" id="ARBA00071271"/>
    </source>
</evidence>
<dbReference type="PANTHER" id="PTHR43501">
    <property type="entry name" value="CYTOSOL NON-SPECIFIC DIPEPTIDASE"/>
    <property type="match status" value="1"/>
</dbReference>
<dbReference type="NCBIfam" id="TIGR01893">
    <property type="entry name" value="aa-his-dipept"/>
    <property type="match status" value="1"/>
</dbReference>
<dbReference type="EC" id="3.4.13.18" evidence="10"/>
<evidence type="ECO:0000256" key="4">
    <source>
        <dbReference type="ARBA" id="ARBA00022723"/>
    </source>
</evidence>
<evidence type="ECO:0000256" key="2">
    <source>
        <dbReference type="ARBA" id="ARBA00001947"/>
    </source>
</evidence>
<keyword evidence="8" id="KW-0170">Cobalt</keyword>
<evidence type="ECO:0000256" key="11">
    <source>
        <dbReference type="ARBA" id="ARBA00044252"/>
    </source>
</evidence>
<dbReference type="CDD" id="cd03890">
    <property type="entry name" value="M20_pepD"/>
    <property type="match status" value="1"/>
</dbReference>
<comment type="caution">
    <text evidence="19">The sequence shown here is derived from an EMBL/GenBank/DDBJ whole genome shotgun (WGS) entry which is preliminary data.</text>
</comment>
<keyword evidence="5" id="KW-0378">Hydrolase</keyword>
<evidence type="ECO:0000256" key="12">
    <source>
        <dbReference type="ARBA" id="ARBA00061423"/>
    </source>
</evidence>
<dbReference type="Pfam" id="PF07687">
    <property type="entry name" value="M20_dimer"/>
    <property type="match status" value="1"/>
</dbReference>
<evidence type="ECO:0000313" key="20">
    <source>
        <dbReference type="Proteomes" id="UP000886741"/>
    </source>
</evidence>
<comment type="cofactor">
    <cofactor evidence="2">
        <name>Zn(2+)</name>
        <dbReference type="ChEBI" id="CHEBI:29105"/>
    </cofactor>
</comment>
<gene>
    <name evidence="19" type="ORF">IAA83_06030</name>
</gene>
<reference evidence="19" key="2">
    <citation type="journal article" date="2021" name="PeerJ">
        <title>Extensive microbial diversity within the chicken gut microbiome revealed by metagenomics and culture.</title>
        <authorList>
            <person name="Gilroy R."/>
            <person name="Ravi A."/>
            <person name="Getino M."/>
            <person name="Pursley I."/>
            <person name="Horton D.L."/>
            <person name="Alikhan N.F."/>
            <person name="Baker D."/>
            <person name="Gharbi K."/>
            <person name="Hall N."/>
            <person name="Watson M."/>
            <person name="Adriaenssens E.M."/>
            <person name="Foster-Nyarko E."/>
            <person name="Jarju S."/>
            <person name="Secka A."/>
            <person name="Antonio M."/>
            <person name="Oren A."/>
            <person name="Chaudhuri R.R."/>
            <person name="La Ragione R."/>
            <person name="Hildebrand F."/>
            <person name="Pallen M.J."/>
        </authorList>
    </citation>
    <scope>NUCLEOTIDE SEQUENCE</scope>
    <source>
        <strain evidence="19">ChiBcec16-1751</strain>
    </source>
</reference>
<keyword evidence="7" id="KW-0482">Metalloprotease</keyword>
<feature type="domain" description="Peptidase M20 dimerisation" evidence="18">
    <location>
        <begin position="210"/>
        <end position="292"/>
    </location>
</feature>
<evidence type="ECO:0000256" key="10">
    <source>
        <dbReference type="ARBA" id="ARBA00038976"/>
    </source>
</evidence>
<accession>A0A9D1JT88</accession>
<evidence type="ECO:0000256" key="17">
    <source>
        <dbReference type="ARBA" id="ARBA00078074"/>
    </source>
</evidence>
<comment type="cofactor">
    <cofactor evidence="1">
        <name>Co(2+)</name>
        <dbReference type="ChEBI" id="CHEBI:48828"/>
    </cofactor>
</comment>
<dbReference type="PIRSF" id="PIRSF016599">
    <property type="entry name" value="Xaa-His_dipept"/>
    <property type="match status" value="1"/>
</dbReference>
<reference evidence="19" key="1">
    <citation type="submission" date="2020-10" db="EMBL/GenBank/DDBJ databases">
        <authorList>
            <person name="Gilroy R."/>
        </authorList>
    </citation>
    <scope>NUCLEOTIDE SEQUENCE</scope>
    <source>
        <strain evidence="19">ChiBcec16-1751</strain>
    </source>
</reference>
<evidence type="ECO:0000256" key="5">
    <source>
        <dbReference type="ARBA" id="ARBA00022801"/>
    </source>
</evidence>
<keyword evidence="3" id="KW-0645">Protease</keyword>